<protein>
    <recommendedName>
        <fullName evidence="1">ATP-dependent helicase C-terminal domain-containing protein</fullName>
    </recommendedName>
</protein>
<dbReference type="AlphaFoldDB" id="X1FW72"/>
<name>X1FW72_9ZZZZ</name>
<evidence type="ECO:0000259" key="1">
    <source>
        <dbReference type="SMART" id="SM00491"/>
    </source>
</evidence>
<dbReference type="GO" id="GO:0003678">
    <property type="term" value="F:DNA helicase activity"/>
    <property type="evidence" value="ECO:0007669"/>
    <property type="project" value="TreeGrafter"/>
</dbReference>
<dbReference type="InterPro" id="IPR027417">
    <property type="entry name" value="P-loop_NTPase"/>
</dbReference>
<dbReference type="PANTHER" id="PTHR11472:SF34">
    <property type="entry name" value="REGULATOR OF TELOMERE ELONGATION HELICASE 1"/>
    <property type="match status" value="1"/>
</dbReference>
<dbReference type="EMBL" id="BARU01005468">
    <property type="protein sequence ID" value="GAH36810.1"/>
    <property type="molecule type" value="Genomic_DNA"/>
</dbReference>
<sequence>ILKRLKIETKTEFKRFLEELKNLYGGLDSKAKDKLGASRNQIEFLVKFWLHWADKYESEKYFFCYSVKLFNKRKYISLEIVALDPREITLSLFKGSYSCLNLTGTVNPYVFNHLTGLNYKFKNVNNSNSNTETKGYTEILSDSPFKSRNIKALIVSGVNTGRDNRTPATYKKMINHIQDVVENTPGNVGVFCASYKILNDLRMHGITAAIKSKRLFVEQRNLSASENALLLSNFKSQAKKGGAVLLGVCGGRNSEGEDYPGDYMNAVVIAGLPYHLPTPRVKAKIAYYDKVFRRQGWLFAYLYPAMQRANQASGRPIRKENDKGAIVFMDDRFIKRKNWISDWVRKEIEVVSSIKSPIKEFWSC</sequence>
<dbReference type="GO" id="GO:0003676">
    <property type="term" value="F:nucleic acid binding"/>
    <property type="evidence" value="ECO:0007669"/>
    <property type="project" value="InterPro"/>
</dbReference>
<dbReference type="GO" id="GO:0005524">
    <property type="term" value="F:ATP binding"/>
    <property type="evidence" value="ECO:0007669"/>
    <property type="project" value="InterPro"/>
</dbReference>
<dbReference type="InterPro" id="IPR045028">
    <property type="entry name" value="DinG/Rad3-like"/>
</dbReference>
<accession>X1FW72</accession>
<dbReference type="GO" id="GO:0006139">
    <property type="term" value="P:nucleobase-containing compound metabolic process"/>
    <property type="evidence" value="ECO:0007669"/>
    <property type="project" value="InterPro"/>
</dbReference>
<dbReference type="Pfam" id="PF13307">
    <property type="entry name" value="Helicase_C_2"/>
    <property type="match status" value="1"/>
</dbReference>
<gene>
    <name evidence="2" type="ORF">S03H2_10654</name>
</gene>
<feature type="non-terminal residue" evidence="2">
    <location>
        <position position="1"/>
    </location>
</feature>
<reference evidence="2" key="1">
    <citation type="journal article" date="2014" name="Front. Microbiol.">
        <title>High frequency of phylogenetically diverse reductive dehalogenase-homologous genes in deep subseafloor sedimentary metagenomes.</title>
        <authorList>
            <person name="Kawai M."/>
            <person name="Futagami T."/>
            <person name="Toyoda A."/>
            <person name="Takaki Y."/>
            <person name="Nishi S."/>
            <person name="Hori S."/>
            <person name="Arai W."/>
            <person name="Tsubouchi T."/>
            <person name="Morono Y."/>
            <person name="Uchiyama I."/>
            <person name="Ito T."/>
            <person name="Fujiyama A."/>
            <person name="Inagaki F."/>
            <person name="Takami H."/>
        </authorList>
    </citation>
    <scope>NUCLEOTIDE SEQUENCE</scope>
    <source>
        <strain evidence="2">Expedition CK06-06</strain>
    </source>
</reference>
<dbReference type="SMART" id="SM00491">
    <property type="entry name" value="HELICc2"/>
    <property type="match status" value="1"/>
</dbReference>
<dbReference type="GO" id="GO:0016818">
    <property type="term" value="F:hydrolase activity, acting on acid anhydrides, in phosphorus-containing anhydrides"/>
    <property type="evidence" value="ECO:0007669"/>
    <property type="project" value="InterPro"/>
</dbReference>
<dbReference type="PANTHER" id="PTHR11472">
    <property type="entry name" value="DNA REPAIR DEAD HELICASE RAD3/XP-D SUBFAMILY MEMBER"/>
    <property type="match status" value="1"/>
</dbReference>
<proteinExistence type="predicted"/>
<dbReference type="InterPro" id="IPR006555">
    <property type="entry name" value="ATP-dep_Helicase_C"/>
</dbReference>
<organism evidence="2">
    <name type="scientific">marine sediment metagenome</name>
    <dbReference type="NCBI Taxonomy" id="412755"/>
    <lineage>
        <taxon>unclassified sequences</taxon>
        <taxon>metagenomes</taxon>
        <taxon>ecological metagenomes</taxon>
    </lineage>
</organism>
<dbReference type="Gene3D" id="3.40.50.300">
    <property type="entry name" value="P-loop containing nucleotide triphosphate hydrolases"/>
    <property type="match status" value="2"/>
</dbReference>
<evidence type="ECO:0000313" key="2">
    <source>
        <dbReference type="EMBL" id="GAH36810.1"/>
    </source>
</evidence>
<comment type="caution">
    <text evidence="2">The sequence shown here is derived from an EMBL/GenBank/DDBJ whole genome shotgun (WGS) entry which is preliminary data.</text>
</comment>
<dbReference type="Gene3D" id="1.10.275.40">
    <property type="match status" value="1"/>
</dbReference>
<feature type="domain" description="ATP-dependent helicase C-terminal" evidence="1">
    <location>
        <begin position="191"/>
        <end position="335"/>
    </location>
</feature>